<dbReference type="Proteomes" id="UP000005408">
    <property type="component" value="Unassembled WGS sequence"/>
</dbReference>
<evidence type="ECO:0000313" key="2">
    <source>
        <dbReference type="EnsemblMetazoa" id="G6425.1:cds"/>
    </source>
</evidence>
<name>A0A8W8NIY6_MAGGI</name>
<keyword evidence="1" id="KW-0812">Transmembrane</keyword>
<dbReference type="EnsemblMetazoa" id="G6425.1">
    <property type="protein sequence ID" value="G6425.1:cds"/>
    <property type="gene ID" value="G6425"/>
</dbReference>
<evidence type="ECO:0000256" key="1">
    <source>
        <dbReference type="SAM" id="Phobius"/>
    </source>
</evidence>
<organism evidence="2 3">
    <name type="scientific">Magallana gigas</name>
    <name type="common">Pacific oyster</name>
    <name type="synonym">Crassostrea gigas</name>
    <dbReference type="NCBI Taxonomy" id="29159"/>
    <lineage>
        <taxon>Eukaryota</taxon>
        <taxon>Metazoa</taxon>
        <taxon>Spiralia</taxon>
        <taxon>Lophotrochozoa</taxon>
        <taxon>Mollusca</taxon>
        <taxon>Bivalvia</taxon>
        <taxon>Autobranchia</taxon>
        <taxon>Pteriomorphia</taxon>
        <taxon>Ostreida</taxon>
        <taxon>Ostreoidea</taxon>
        <taxon>Ostreidae</taxon>
        <taxon>Magallana</taxon>
    </lineage>
</organism>
<keyword evidence="1" id="KW-0472">Membrane</keyword>
<protein>
    <submittedName>
        <fullName evidence="2">Uncharacterized protein</fullName>
    </submittedName>
</protein>
<sequence length="111" mass="12469">MNMEKDVINRHQIHLYLCLVVIFAFTIVISRGQQDCVIEMSTNSTRCCTGFRLINRTCTECIGYFGENCSAPCPPGFYGPRCKTRCNCSVKDICNQFVGCISNYTCGKSLI</sequence>
<reference evidence="2" key="1">
    <citation type="submission" date="2022-08" db="UniProtKB">
        <authorList>
            <consortium name="EnsemblMetazoa"/>
        </authorList>
    </citation>
    <scope>IDENTIFICATION</scope>
    <source>
        <strain evidence="2">05x7-T-G4-1.051#20</strain>
    </source>
</reference>
<keyword evidence="1" id="KW-1133">Transmembrane helix</keyword>
<evidence type="ECO:0000313" key="3">
    <source>
        <dbReference type="Proteomes" id="UP000005408"/>
    </source>
</evidence>
<accession>A0A8W8NIY6</accession>
<feature type="transmembrane region" description="Helical" evidence="1">
    <location>
        <begin position="12"/>
        <end position="30"/>
    </location>
</feature>
<dbReference type="Gene3D" id="2.170.300.10">
    <property type="entry name" value="Tie2 ligand-binding domain superfamily"/>
    <property type="match status" value="1"/>
</dbReference>
<keyword evidence="3" id="KW-1185">Reference proteome</keyword>
<dbReference type="AlphaFoldDB" id="A0A8W8NIY6"/>
<proteinExistence type="predicted"/>